<dbReference type="InterPro" id="IPR012341">
    <property type="entry name" value="6hp_glycosidase-like_sf"/>
</dbReference>
<gene>
    <name evidence="2" type="ORF">S01H1_80207</name>
</gene>
<name>X0XS18_9ZZZZ</name>
<evidence type="ECO:0000313" key="2">
    <source>
        <dbReference type="EMBL" id="GAG45959.1"/>
    </source>
</evidence>
<proteinExistence type="predicted"/>
<protein>
    <recommendedName>
        <fullName evidence="1">Glycogen debranching enzyme C-terminal domain-containing protein</fullName>
    </recommendedName>
</protein>
<dbReference type="Gene3D" id="1.50.10.10">
    <property type="match status" value="1"/>
</dbReference>
<feature type="non-terminal residue" evidence="2">
    <location>
        <position position="147"/>
    </location>
</feature>
<comment type="caution">
    <text evidence="2">The sequence shown here is derived from an EMBL/GenBank/DDBJ whole genome shotgun (WGS) entry which is preliminary data.</text>
</comment>
<sequence>MFCSSPNGTYASGGKDGYDMVFARDSMIGLLGTSCYDEEQEFKLQFATTLNTLARNQSKHGQIPNAVDLFSERSKQVTFATMDSTLWYLLGLQFYKKNYKDAKLFSKHKKHVKRAFAWLGCQDAGEDFLPEQLPTSDWQDAFPHKYG</sequence>
<feature type="domain" description="Glycogen debranching enzyme C-terminal" evidence="1">
    <location>
        <begin position="22"/>
        <end position="114"/>
    </location>
</feature>
<accession>X0XS18</accession>
<dbReference type="InterPro" id="IPR008928">
    <property type="entry name" value="6-hairpin_glycosidase_sf"/>
</dbReference>
<dbReference type="AlphaFoldDB" id="X0XS18"/>
<dbReference type="EMBL" id="BARS01054138">
    <property type="protein sequence ID" value="GAG45959.1"/>
    <property type="molecule type" value="Genomic_DNA"/>
</dbReference>
<evidence type="ECO:0000259" key="1">
    <source>
        <dbReference type="Pfam" id="PF06202"/>
    </source>
</evidence>
<dbReference type="GO" id="GO:0005975">
    <property type="term" value="P:carbohydrate metabolic process"/>
    <property type="evidence" value="ECO:0007669"/>
    <property type="project" value="InterPro"/>
</dbReference>
<dbReference type="InterPro" id="IPR032790">
    <property type="entry name" value="GDE_C"/>
</dbReference>
<reference evidence="2" key="1">
    <citation type="journal article" date="2014" name="Front. Microbiol.">
        <title>High frequency of phylogenetically diverse reductive dehalogenase-homologous genes in deep subseafloor sedimentary metagenomes.</title>
        <authorList>
            <person name="Kawai M."/>
            <person name="Futagami T."/>
            <person name="Toyoda A."/>
            <person name="Takaki Y."/>
            <person name="Nishi S."/>
            <person name="Hori S."/>
            <person name="Arai W."/>
            <person name="Tsubouchi T."/>
            <person name="Morono Y."/>
            <person name="Uchiyama I."/>
            <person name="Ito T."/>
            <person name="Fujiyama A."/>
            <person name="Inagaki F."/>
            <person name="Takami H."/>
        </authorList>
    </citation>
    <scope>NUCLEOTIDE SEQUENCE</scope>
    <source>
        <strain evidence="2">Expedition CK06-06</strain>
    </source>
</reference>
<dbReference type="Pfam" id="PF06202">
    <property type="entry name" value="GDE_C"/>
    <property type="match status" value="1"/>
</dbReference>
<dbReference type="SUPFAM" id="SSF48208">
    <property type="entry name" value="Six-hairpin glycosidases"/>
    <property type="match status" value="1"/>
</dbReference>
<organism evidence="2">
    <name type="scientific">marine sediment metagenome</name>
    <dbReference type="NCBI Taxonomy" id="412755"/>
    <lineage>
        <taxon>unclassified sequences</taxon>
        <taxon>metagenomes</taxon>
        <taxon>ecological metagenomes</taxon>
    </lineage>
</organism>